<accession>A0A2T5P4Z7</accession>
<keyword evidence="3" id="KW-0732">Signal</keyword>
<reference evidence="5 6" key="1">
    <citation type="submission" date="2018-04" db="EMBL/GenBank/DDBJ databases">
        <title>Pseudomonas sp. nov., isolated from mangrove soil.</title>
        <authorList>
            <person name="Chen C."/>
        </authorList>
    </citation>
    <scope>NUCLEOTIDE SEQUENCE [LARGE SCALE GENOMIC DNA]</scope>
    <source>
        <strain evidence="5 6">TC-11</strain>
    </source>
</reference>
<feature type="chain" id="PRO_5015402477" description="Multidrug resistance protein MdtA-like C-terminal permuted SH3 domain-containing protein" evidence="3">
    <location>
        <begin position="24"/>
        <end position="370"/>
    </location>
</feature>
<dbReference type="PANTHER" id="PTHR30097">
    <property type="entry name" value="CATION EFFLUX SYSTEM PROTEIN CUSB"/>
    <property type="match status" value="1"/>
</dbReference>
<name>A0A2T5P4Z7_9PSED</name>
<gene>
    <name evidence="5" type="ORF">DBO85_18375</name>
</gene>
<evidence type="ECO:0000313" key="6">
    <source>
        <dbReference type="Proteomes" id="UP000244064"/>
    </source>
</evidence>
<feature type="region of interest" description="Disordered" evidence="2">
    <location>
        <begin position="26"/>
        <end position="49"/>
    </location>
</feature>
<dbReference type="Gene3D" id="2.40.50.100">
    <property type="match status" value="1"/>
</dbReference>
<dbReference type="OrthoDB" id="7059230at2"/>
<dbReference type="GO" id="GO:0030288">
    <property type="term" value="C:outer membrane-bounded periplasmic space"/>
    <property type="evidence" value="ECO:0007669"/>
    <property type="project" value="TreeGrafter"/>
</dbReference>
<dbReference type="GO" id="GO:0015679">
    <property type="term" value="P:plasma membrane copper ion transport"/>
    <property type="evidence" value="ECO:0007669"/>
    <property type="project" value="TreeGrafter"/>
</dbReference>
<evidence type="ECO:0000313" key="5">
    <source>
        <dbReference type="EMBL" id="PTU72818.1"/>
    </source>
</evidence>
<dbReference type="Gene3D" id="2.40.30.170">
    <property type="match status" value="1"/>
</dbReference>
<organism evidence="5 6">
    <name type="scientific">Pseudomonas mangrovi</name>
    <dbReference type="NCBI Taxonomy" id="2161748"/>
    <lineage>
        <taxon>Bacteria</taxon>
        <taxon>Pseudomonadati</taxon>
        <taxon>Pseudomonadota</taxon>
        <taxon>Gammaproteobacteria</taxon>
        <taxon>Pseudomonadales</taxon>
        <taxon>Pseudomonadaceae</taxon>
        <taxon>Pseudomonas</taxon>
    </lineage>
</organism>
<dbReference type="Proteomes" id="UP000244064">
    <property type="component" value="Unassembled WGS sequence"/>
</dbReference>
<feature type="signal peptide" evidence="3">
    <location>
        <begin position="1"/>
        <end position="23"/>
    </location>
</feature>
<proteinExistence type="predicted"/>
<dbReference type="PANTHER" id="PTHR30097:SF15">
    <property type="entry name" value="CATION EFFLUX SYSTEM PROTEIN CUSB"/>
    <property type="match status" value="1"/>
</dbReference>
<evidence type="ECO:0000256" key="2">
    <source>
        <dbReference type="SAM" id="MobiDB-lite"/>
    </source>
</evidence>
<evidence type="ECO:0000259" key="4">
    <source>
        <dbReference type="Pfam" id="PF25967"/>
    </source>
</evidence>
<dbReference type="AlphaFoldDB" id="A0A2T5P4Z7"/>
<sequence length="370" mass="39179">MPLSILRTAACLFLLTLGLPAWSHDGHDHDEQPAARPSGDAPQRLPDGSLFLPKPAQRQLAVRTLPVQPANRPRARELAGKVVMDPNAGGKVQALIAGRVEAGPNGLPSVGKRVSKDEILAYVVPGLAGAERIELAARQGELRAARALADKRVARLRELSDTVPRKELEAAVAELSGLDAQLRALDNAGVARDTLRAPVAGVIASSTAFAGQVVDARELLFEIVDPARLQVEVLAYEPTLASDVAGATLALDEQRVPLRFVGAARSLREQALPMLFAGEHPALAQLAVGQPVKVFVHGSQTLEGLAVPATALVKNAANQDIVWVKREAERFEPRVVTFGALDGADVAIESGLQSGDRVVTRGASLINQIR</sequence>
<feature type="domain" description="Multidrug resistance protein MdtA-like C-terminal permuted SH3" evidence="4">
    <location>
        <begin position="306"/>
        <end position="363"/>
    </location>
</feature>
<dbReference type="SUPFAM" id="SSF111369">
    <property type="entry name" value="HlyD-like secretion proteins"/>
    <property type="match status" value="1"/>
</dbReference>
<dbReference type="Gene3D" id="1.10.287.470">
    <property type="entry name" value="Helix hairpin bin"/>
    <property type="match status" value="1"/>
</dbReference>
<dbReference type="InterPro" id="IPR058627">
    <property type="entry name" value="MdtA-like_C"/>
</dbReference>
<keyword evidence="1" id="KW-0813">Transport</keyword>
<evidence type="ECO:0000256" key="3">
    <source>
        <dbReference type="SAM" id="SignalP"/>
    </source>
</evidence>
<dbReference type="Gene3D" id="2.40.420.20">
    <property type="match status" value="1"/>
</dbReference>
<dbReference type="Pfam" id="PF25967">
    <property type="entry name" value="RND-MFP_C"/>
    <property type="match status" value="1"/>
</dbReference>
<dbReference type="EMBL" id="QASN01000022">
    <property type="protein sequence ID" value="PTU72818.1"/>
    <property type="molecule type" value="Genomic_DNA"/>
</dbReference>
<dbReference type="InterPro" id="IPR051909">
    <property type="entry name" value="MFP_Cation_Efflux"/>
</dbReference>
<dbReference type="GO" id="GO:0060003">
    <property type="term" value="P:copper ion export"/>
    <property type="evidence" value="ECO:0007669"/>
    <property type="project" value="TreeGrafter"/>
</dbReference>
<dbReference type="RefSeq" id="WP_108109185.1">
    <property type="nucleotide sequence ID" value="NZ_QASN01000022.1"/>
</dbReference>
<keyword evidence="6" id="KW-1185">Reference proteome</keyword>
<protein>
    <recommendedName>
        <fullName evidence="4">Multidrug resistance protein MdtA-like C-terminal permuted SH3 domain-containing protein</fullName>
    </recommendedName>
</protein>
<comment type="caution">
    <text evidence="5">The sequence shown here is derived from an EMBL/GenBank/DDBJ whole genome shotgun (WGS) entry which is preliminary data.</text>
</comment>
<dbReference type="GO" id="GO:0046914">
    <property type="term" value="F:transition metal ion binding"/>
    <property type="evidence" value="ECO:0007669"/>
    <property type="project" value="TreeGrafter"/>
</dbReference>
<evidence type="ECO:0000256" key="1">
    <source>
        <dbReference type="ARBA" id="ARBA00022448"/>
    </source>
</evidence>